<dbReference type="InterPro" id="IPR051601">
    <property type="entry name" value="Serine_prot/Carboxylest_S33"/>
</dbReference>
<dbReference type="InterPro" id="IPR000073">
    <property type="entry name" value="AB_hydrolase_1"/>
</dbReference>
<evidence type="ECO:0000256" key="1">
    <source>
        <dbReference type="ARBA" id="ARBA00010088"/>
    </source>
</evidence>
<gene>
    <name evidence="6" type="ORF">VKT23_002845</name>
</gene>
<feature type="domain" description="AB hydrolase-1" evidence="4">
    <location>
        <begin position="86"/>
        <end position="238"/>
    </location>
</feature>
<keyword evidence="2" id="KW-0378">Hydrolase</keyword>
<comment type="caution">
    <text evidence="6">The sequence shown here is derived from an EMBL/GenBank/DDBJ whole genome shotgun (WGS) entry which is preliminary data.</text>
</comment>
<dbReference type="InterPro" id="IPR029058">
    <property type="entry name" value="AB_hydrolase_fold"/>
</dbReference>
<evidence type="ECO:0000256" key="3">
    <source>
        <dbReference type="SAM" id="SignalP"/>
    </source>
</evidence>
<dbReference type="Pfam" id="PF00561">
    <property type="entry name" value="Abhydrolase_1"/>
    <property type="match status" value="1"/>
</dbReference>
<keyword evidence="7" id="KW-1185">Reference proteome</keyword>
<accession>A0ABR1JW52</accession>
<dbReference type="Proteomes" id="UP001498398">
    <property type="component" value="Unassembled WGS sequence"/>
</dbReference>
<comment type="similarity">
    <text evidence="1">Belongs to the peptidase S33 family.</text>
</comment>
<evidence type="ECO:0000259" key="5">
    <source>
        <dbReference type="Pfam" id="PF08386"/>
    </source>
</evidence>
<evidence type="ECO:0000259" key="4">
    <source>
        <dbReference type="Pfam" id="PF00561"/>
    </source>
</evidence>
<name>A0ABR1JW52_9AGAR</name>
<evidence type="ECO:0000313" key="6">
    <source>
        <dbReference type="EMBL" id="KAK7468330.1"/>
    </source>
</evidence>
<feature type="chain" id="PRO_5046301794" description="Alpha/beta-hydrolase" evidence="3">
    <location>
        <begin position="22"/>
        <end position="515"/>
    </location>
</feature>
<dbReference type="EMBL" id="JBANRG010000003">
    <property type="protein sequence ID" value="KAK7468330.1"/>
    <property type="molecule type" value="Genomic_DNA"/>
</dbReference>
<keyword evidence="3" id="KW-0732">Signal</keyword>
<proteinExistence type="inferred from homology"/>
<reference evidence="6 7" key="1">
    <citation type="submission" date="2024-01" db="EMBL/GenBank/DDBJ databases">
        <title>A draft genome for the cacao thread blight pathogen Marasmiellus scandens.</title>
        <authorList>
            <person name="Baruah I.K."/>
            <person name="Leung J."/>
            <person name="Bukari Y."/>
            <person name="Amoako-Attah I."/>
            <person name="Meinhardt L.W."/>
            <person name="Bailey B.A."/>
            <person name="Cohen S.P."/>
        </authorList>
    </citation>
    <scope>NUCLEOTIDE SEQUENCE [LARGE SCALE GENOMIC DNA]</scope>
    <source>
        <strain evidence="6 7">GH-19</strain>
    </source>
</reference>
<evidence type="ECO:0000313" key="7">
    <source>
        <dbReference type="Proteomes" id="UP001498398"/>
    </source>
</evidence>
<evidence type="ECO:0000256" key="2">
    <source>
        <dbReference type="ARBA" id="ARBA00022801"/>
    </source>
</evidence>
<dbReference type="Pfam" id="PF08386">
    <property type="entry name" value="Abhydrolase_4"/>
    <property type="match status" value="1"/>
</dbReference>
<feature type="domain" description="Peptidase S33 tripeptidyl aminopeptidase-like C-terminal" evidence="5">
    <location>
        <begin position="405"/>
        <end position="504"/>
    </location>
</feature>
<feature type="signal peptide" evidence="3">
    <location>
        <begin position="1"/>
        <end position="21"/>
    </location>
</feature>
<dbReference type="PANTHER" id="PTHR43248:SF25">
    <property type="entry name" value="AB HYDROLASE-1 DOMAIN-CONTAINING PROTEIN-RELATED"/>
    <property type="match status" value="1"/>
</dbReference>
<dbReference type="InterPro" id="IPR013595">
    <property type="entry name" value="Pept_S33_TAP-like_C"/>
</dbReference>
<organism evidence="6 7">
    <name type="scientific">Marasmiellus scandens</name>
    <dbReference type="NCBI Taxonomy" id="2682957"/>
    <lineage>
        <taxon>Eukaryota</taxon>
        <taxon>Fungi</taxon>
        <taxon>Dikarya</taxon>
        <taxon>Basidiomycota</taxon>
        <taxon>Agaricomycotina</taxon>
        <taxon>Agaricomycetes</taxon>
        <taxon>Agaricomycetidae</taxon>
        <taxon>Agaricales</taxon>
        <taxon>Marasmiineae</taxon>
        <taxon>Omphalotaceae</taxon>
        <taxon>Marasmiellus</taxon>
    </lineage>
</organism>
<sequence>MTWLSKAGLIFGLTVLHAVVAQNATDFDWTSIEPSTTISWVDCYSGFQCARFQVPLNYSNPDVGSAAIAIIKLNATMENGMEYGGPIFMNPGGPGGSGVSFVLEAGKFLQEETGNQFDLIGFDPRGVVLSTPSVTVFQSAAESLTWFVQESSDLNSTSEALPEYWARYQAFGQAARARDNGILNFVTTGNVARDMLGMAEALGQEKLQYYGASYGTVLGATFATLFPDRIGRMVLDGCVDTEGYFGSDFDAATSPILDADKAMQTFFDGCHSAGPDACDFYASSPSEIAAKLEAIYASLRSQPIPVFTGDTFGILTYDILRGVIFTAITAPYTQFKQLATGLAELSNGNGTTIFEMISSGNPASAVPALSLEALPAILCSDADPNNATVSELRATMAAINSTFAGVLVVPGKAVCAGWRVHPDDRFQGPVGANTSNPLLFIGNTADPRTPLASAMKTSSMFPGSTVLVQDSPGHSSLVASSNCTSQHLRNYFATGQLPPEGTVCQVDEELFPSVN</sequence>
<dbReference type="Gene3D" id="3.40.50.1820">
    <property type="entry name" value="alpha/beta hydrolase"/>
    <property type="match status" value="1"/>
</dbReference>
<evidence type="ECO:0008006" key="8">
    <source>
        <dbReference type="Google" id="ProtNLM"/>
    </source>
</evidence>
<dbReference type="PANTHER" id="PTHR43248">
    <property type="entry name" value="2-SUCCINYL-6-HYDROXY-2,4-CYCLOHEXADIENE-1-CARBOXYLATE SYNTHASE"/>
    <property type="match status" value="1"/>
</dbReference>
<dbReference type="SUPFAM" id="SSF53474">
    <property type="entry name" value="alpha/beta-Hydrolases"/>
    <property type="match status" value="1"/>
</dbReference>
<protein>
    <recommendedName>
        <fullName evidence="8">Alpha/beta-hydrolase</fullName>
    </recommendedName>
</protein>